<dbReference type="InterPro" id="IPR001307">
    <property type="entry name" value="Thiosulphate_STrfase_CS"/>
</dbReference>
<protein>
    <recommendedName>
        <fullName evidence="6">Sulfurtransferase</fullName>
    </recommendedName>
</protein>
<dbReference type="SMART" id="SM00450">
    <property type="entry name" value="RHOD"/>
    <property type="match status" value="2"/>
</dbReference>
<keyword evidence="4" id="KW-0677">Repeat</keyword>
<name>A0A9W6JY78_9HYPH</name>
<sequence length="287" mass="30193">MTTASAVPSGSRFVTTQWLAEHLNAPDVVVVDASWHLPTAGRAARAEYLDAHVPGAVFFDIDAVADRSSGLPHMLPTEQAFSEAVGALGIGDGMTIVVYDSLGLFSAARGWWTFFVFGAANVFVLEGGLPQWRDERRPLESGEVQRPPARFTARLDRRRVAGVEDMAQASEAGGAQILDARPGDRFRGEAPDPRPGVRAGHIPGALNLPSSSVVANGRLRDAEDLRAVVAAAGVDTGKPVITSCGSGVTAAILWMALDSLGTPPVALYDGSWAEWGSSERLIAIGPA</sequence>
<gene>
    <name evidence="8" type="ORF">GCM10017653_25790</name>
</gene>
<dbReference type="CDD" id="cd01449">
    <property type="entry name" value="TST_Repeat_2"/>
    <property type="match status" value="1"/>
</dbReference>
<evidence type="ECO:0000256" key="2">
    <source>
        <dbReference type="ARBA" id="ARBA00022490"/>
    </source>
</evidence>
<reference evidence="8" key="2">
    <citation type="submission" date="2023-01" db="EMBL/GenBank/DDBJ databases">
        <authorList>
            <person name="Sun Q."/>
            <person name="Evtushenko L."/>
        </authorList>
    </citation>
    <scope>NUCLEOTIDE SEQUENCE</scope>
    <source>
        <strain evidence="8">VKM B-2789</strain>
    </source>
</reference>
<dbReference type="PROSITE" id="PS00683">
    <property type="entry name" value="RHODANESE_2"/>
    <property type="match status" value="1"/>
</dbReference>
<comment type="caution">
    <text evidence="8">The sequence shown here is derived from an EMBL/GenBank/DDBJ whole genome shotgun (WGS) entry which is preliminary data.</text>
</comment>
<dbReference type="InterPro" id="IPR036873">
    <property type="entry name" value="Rhodanese-like_dom_sf"/>
</dbReference>
<comment type="subcellular location">
    <subcellularLocation>
        <location evidence="1">Cytoplasm</location>
    </subcellularLocation>
</comment>
<dbReference type="FunFam" id="3.40.250.10:FF:000015">
    <property type="entry name" value="Sulfurtransferase"/>
    <property type="match status" value="1"/>
</dbReference>
<evidence type="ECO:0000256" key="1">
    <source>
        <dbReference type="ARBA" id="ARBA00004496"/>
    </source>
</evidence>
<dbReference type="NCBIfam" id="NF008557">
    <property type="entry name" value="PRK11493.1"/>
    <property type="match status" value="1"/>
</dbReference>
<comment type="catalytic activity">
    <reaction evidence="5">
        <text>2-oxo-3-sulfanylpropanoate + [thioredoxin]-dithiol = [thioredoxin]-disulfide + hydrogen sulfide + pyruvate + H(+)</text>
        <dbReference type="Rhea" id="RHEA:21740"/>
        <dbReference type="Rhea" id="RHEA-COMP:10698"/>
        <dbReference type="Rhea" id="RHEA-COMP:10700"/>
        <dbReference type="ChEBI" id="CHEBI:15361"/>
        <dbReference type="ChEBI" id="CHEBI:15378"/>
        <dbReference type="ChEBI" id="CHEBI:29919"/>
        <dbReference type="ChEBI" id="CHEBI:29950"/>
        <dbReference type="ChEBI" id="CHEBI:50058"/>
        <dbReference type="ChEBI" id="CHEBI:57678"/>
        <dbReference type="EC" id="2.8.1.2"/>
    </reaction>
    <physiologicalReaction direction="left-to-right" evidence="5">
        <dbReference type="Rhea" id="RHEA:21741"/>
    </physiologicalReaction>
</comment>
<dbReference type="CDD" id="cd01448">
    <property type="entry name" value="TST_Repeat_1"/>
    <property type="match status" value="1"/>
</dbReference>
<dbReference type="AlphaFoldDB" id="A0A9W6JY78"/>
<evidence type="ECO:0000259" key="7">
    <source>
        <dbReference type="PROSITE" id="PS50206"/>
    </source>
</evidence>
<reference evidence="8" key="1">
    <citation type="journal article" date="2014" name="Int. J. Syst. Evol. Microbiol.">
        <title>Complete genome sequence of Corynebacterium casei LMG S-19264T (=DSM 44701T), isolated from a smear-ripened cheese.</title>
        <authorList>
            <consortium name="US DOE Joint Genome Institute (JGI-PGF)"/>
            <person name="Walter F."/>
            <person name="Albersmeier A."/>
            <person name="Kalinowski J."/>
            <person name="Ruckert C."/>
        </authorList>
    </citation>
    <scope>NUCLEOTIDE SEQUENCE</scope>
    <source>
        <strain evidence="8">VKM B-2789</strain>
    </source>
</reference>
<dbReference type="PROSITE" id="PS00380">
    <property type="entry name" value="RHODANESE_1"/>
    <property type="match status" value="1"/>
</dbReference>
<dbReference type="GO" id="GO:0005737">
    <property type="term" value="C:cytoplasm"/>
    <property type="evidence" value="ECO:0007669"/>
    <property type="project" value="UniProtKB-SubCell"/>
</dbReference>
<dbReference type="InterPro" id="IPR001763">
    <property type="entry name" value="Rhodanese-like_dom"/>
</dbReference>
<dbReference type="InterPro" id="IPR045078">
    <property type="entry name" value="TST/MPST-like"/>
</dbReference>
<dbReference type="PROSITE" id="PS50206">
    <property type="entry name" value="RHODANESE_3"/>
    <property type="match status" value="2"/>
</dbReference>
<dbReference type="GO" id="GO:0016784">
    <property type="term" value="F:3-mercaptopyruvate sulfurtransferase activity"/>
    <property type="evidence" value="ECO:0007669"/>
    <property type="project" value="UniProtKB-EC"/>
</dbReference>
<proteinExistence type="predicted"/>
<feature type="domain" description="Rhodanese" evidence="7">
    <location>
        <begin position="171"/>
        <end position="284"/>
    </location>
</feature>
<evidence type="ECO:0000313" key="9">
    <source>
        <dbReference type="Proteomes" id="UP001143330"/>
    </source>
</evidence>
<keyword evidence="2" id="KW-0963">Cytoplasm</keyword>
<dbReference type="PANTHER" id="PTHR11364:SF27">
    <property type="entry name" value="SULFURTRANSFERASE"/>
    <property type="match status" value="1"/>
</dbReference>
<dbReference type="Gene3D" id="3.40.250.10">
    <property type="entry name" value="Rhodanese-like domain"/>
    <property type="match status" value="2"/>
</dbReference>
<dbReference type="EMBL" id="BSFM01000014">
    <property type="protein sequence ID" value="GLK84509.1"/>
    <property type="molecule type" value="Genomic_DNA"/>
</dbReference>
<dbReference type="FunFam" id="3.40.250.10:FF:000001">
    <property type="entry name" value="Sulfurtransferase"/>
    <property type="match status" value="1"/>
</dbReference>
<dbReference type="Pfam" id="PF00581">
    <property type="entry name" value="Rhodanese"/>
    <property type="match status" value="2"/>
</dbReference>
<dbReference type="RefSeq" id="WP_213364401.1">
    <property type="nucleotide sequence ID" value="NZ_BSFM01000014.1"/>
</dbReference>
<dbReference type="SUPFAM" id="SSF52821">
    <property type="entry name" value="Rhodanese/Cell cycle control phosphatase"/>
    <property type="match status" value="2"/>
</dbReference>
<dbReference type="PANTHER" id="PTHR11364">
    <property type="entry name" value="THIOSULFATE SULFERTANSFERASE"/>
    <property type="match status" value="1"/>
</dbReference>
<evidence type="ECO:0000313" key="8">
    <source>
        <dbReference type="EMBL" id="GLK84509.1"/>
    </source>
</evidence>
<evidence type="ECO:0000256" key="5">
    <source>
        <dbReference type="ARBA" id="ARBA00051793"/>
    </source>
</evidence>
<keyword evidence="3 6" id="KW-0808">Transferase</keyword>
<organism evidence="8 9">
    <name type="scientific">Ancylobacter defluvii</name>
    <dbReference type="NCBI Taxonomy" id="1282440"/>
    <lineage>
        <taxon>Bacteria</taxon>
        <taxon>Pseudomonadati</taxon>
        <taxon>Pseudomonadota</taxon>
        <taxon>Alphaproteobacteria</taxon>
        <taxon>Hyphomicrobiales</taxon>
        <taxon>Xanthobacteraceae</taxon>
        <taxon>Ancylobacter</taxon>
    </lineage>
</organism>
<evidence type="ECO:0000256" key="4">
    <source>
        <dbReference type="ARBA" id="ARBA00022737"/>
    </source>
</evidence>
<accession>A0A9W6JY78</accession>
<keyword evidence="9" id="KW-1185">Reference proteome</keyword>
<dbReference type="Proteomes" id="UP001143330">
    <property type="component" value="Unassembled WGS sequence"/>
</dbReference>
<feature type="domain" description="Rhodanese" evidence="7">
    <location>
        <begin position="24"/>
        <end position="141"/>
    </location>
</feature>
<evidence type="ECO:0000256" key="6">
    <source>
        <dbReference type="RuleBase" id="RU000507"/>
    </source>
</evidence>
<dbReference type="GO" id="GO:0004792">
    <property type="term" value="F:thiosulfate-cyanide sulfurtransferase activity"/>
    <property type="evidence" value="ECO:0007669"/>
    <property type="project" value="InterPro"/>
</dbReference>
<evidence type="ECO:0000256" key="3">
    <source>
        <dbReference type="ARBA" id="ARBA00022679"/>
    </source>
</evidence>